<dbReference type="InterPro" id="IPR050148">
    <property type="entry name" value="Terpene_synthase-like"/>
</dbReference>
<dbReference type="InterPro" id="IPR008949">
    <property type="entry name" value="Isoprenoid_synthase_dom_sf"/>
</dbReference>
<evidence type="ECO:0000259" key="7">
    <source>
        <dbReference type="Pfam" id="PF01397"/>
    </source>
</evidence>
<comment type="cofactor">
    <cofactor evidence="2">
        <name>Mg(2+)</name>
        <dbReference type="ChEBI" id="CHEBI:18420"/>
    </cofactor>
</comment>
<dbReference type="SUPFAM" id="SSF48239">
    <property type="entry name" value="Terpenoid cyclases/Protein prenyltransferases"/>
    <property type="match status" value="2"/>
</dbReference>
<evidence type="ECO:0000256" key="2">
    <source>
        <dbReference type="ARBA" id="ARBA00001946"/>
    </source>
</evidence>
<dbReference type="Gene3D" id="1.10.600.10">
    <property type="entry name" value="Farnesyl Diphosphate Synthase"/>
    <property type="match status" value="1"/>
</dbReference>
<name>A0AAD5P3A3_ACENE</name>
<keyword evidence="4" id="KW-0460">Magnesium</keyword>
<dbReference type="SUPFAM" id="SSF48576">
    <property type="entry name" value="Terpenoid synthases"/>
    <property type="match status" value="1"/>
</dbReference>
<evidence type="ECO:0000256" key="5">
    <source>
        <dbReference type="ARBA" id="ARBA00023211"/>
    </source>
</evidence>
<keyword evidence="5" id="KW-0464">Manganese</keyword>
<dbReference type="AlphaFoldDB" id="A0AAD5P3A3"/>
<dbReference type="GO" id="GO:0010333">
    <property type="term" value="F:terpene synthase activity"/>
    <property type="evidence" value="ECO:0007669"/>
    <property type="project" value="InterPro"/>
</dbReference>
<evidence type="ECO:0000256" key="3">
    <source>
        <dbReference type="ARBA" id="ARBA00022723"/>
    </source>
</evidence>
<evidence type="ECO:0000259" key="8">
    <source>
        <dbReference type="Pfam" id="PF03936"/>
    </source>
</evidence>
<dbReference type="PANTHER" id="PTHR31225:SF245">
    <property type="entry name" value="(-)-ALPHA-TERPINEOL SYNTHASE-LIKE"/>
    <property type="match status" value="1"/>
</dbReference>
<dbReference type="EMBL" id="JAJSOW010000002">
    <property type="protein sequence ID" value="KAI9198423.1"/>
    <property type="molecule type" value="Genomic_DNA"/>
</dbReference>
<dbReference type="Pfam" id="PF03936">
    <property type="entry name" value="Terpene_synth_C"/>
    <property type="match status" value="1"/>
</dbReference>
<evidence type="ECO:0000313" key="9">
    <source>
        <dbReference type="EMBL" id="KAI9198423.1"/>
    </source>
</evidence>
<organism evidence="9 10">
    <name type="scientific">Acer negundo</name>
    <name type="common">Box elder</name>
    <dbReference type="NCBI Taxonomy" id="4023"/>
    <lineage>
        <taxon>Eukaryota</taxon>
        <taxon>Viridiplantae</taxon>
        <taxon>Streptophyta</taxon>
        <taxon>Embryophyta</taxon>
        <taxon>Tracheophyta</taxon>
        <taxon>Spermatophyta</taxon>
        <taxon>Magnoliopsida</taxon>
        <taxon>eudicotyledons</taxon>
        <taxon>Gunneridae</taxon>
        <taxon>Pentapetalae</taxon>
        <taxon>rosids</taxon>
        <taxon>malvids</taxon>
        <taxon>Sapindales</taxon>
        <taxon>Sapindaceae</taxon>
        <taxon>Hippocastanoideae</taxon>
        <taxon>Acereae</taxon>
        <taxon>Acer</taxon>
    </lineage>
</organism>
<dbReference type="Pfam" id="PF01397">
    <property type="entry name" value="Terpene_synth"/>
    <property type="match status" value="1"/>
</dbReference>
<proteinExistence type="predicted"/>
<dbReference type="PANTHER" id="PTHR31225">
    <property type="entry name" value="OS04G0344100 PROTEIN-RELATED"/>
    <property type="match status" value="1"/>
</dbReference>
<comment type="cofactor">
    <cofactor evidence="1">
        <name>Mn(2+)</name>
        <dbReference type="ChEBI" id="CHEBI:29035"/>
    </cofactor>
</comment>
<sequence>MEEAWQFTTKHRKNLENLDSESNLAMEVKHAIELPLHWRDSRLEARWWESYDLEKKLSFARRRLVASFLWGMGVVFEPRFKYCRGIVTKLIAVITVIDDVYGTLPELELFTDAVDRWDIKTMNQLPDYMKICLLAIFNFVNEMTYEILKEKDFDVGMNLKNSWVRLLQAYMVEVKWFHSGQKPTLEEYMKNARTTIAGPIVAVHSYLAAANPVIEKELECLETNPADVIYWSFKEETYTRHAENLKEKMRDIMINNASKPLDQLELIDTLQRLGLAYHFNTEIKNTLPNVYNDSTTDDMGKKGNLHDTSLEIRLLRQHVLRS</sequence>
<feature type="domain" description="Terpene synthase metal-binding" evidence="8">
    <location>
        <begin position="51"/>
        <end position="226"/>
    </location>
</feature>
<dbReference type="Gene3D" id="1.50.10.130">
    <property type="entry name" value="Terpene synthase, N-terminal domain"/>
    <property type="match status" value="1"/>
</dbReference>
<evidence type="ECO:0000313" key="10">
    <source>
        <dbReference type="Proteomes" id="UP001064489"/>
    </source>
</evidence>
<dbReference type="Proteomes" id="UP001064489">
    <property type="component" value="Chromosome 13"/>
</dbReference>
<dbReference type="InterPro" id="IPR005630">
    <property type="entry name" value="Terpene_synthase_metal-bd"/>
</dbReference>
<keyword evidence="6" id="KW-0456">Lyase</keyword>
<dbReference type="GO" id="GO:0016114">
    <property type="term" value="P:terpenoid biosynthetic process"/>
    <property type="evidence" value="ECO:0007669"/>
    <property type="project" value="InterPro"/>
</dbReference>
<protein>
    <submittedName>
        <fullName evidence="9">Uncharacterized protein</fullName>
    </submittedName>
</protein>
<feature type="domain" description="Terpene synthase N-terminal" evidence="7">
    <location>
        <begin position="234"/>
        <end position="318"/>
    </location>
</feature>
<keyword evidence="10" id="KW-1185">Reference proteome</keyword>
<evidence type="ECO:0000256" key="4">
    <source>
        <dbReference type="ARBA" id="ARBA00022842"/>
    </source>
</evidence>
<dbReference type="InterPro" id="IPR036965">
    <property type="entry name" value="Terpene_synth_N_sf"/>
</dbReference>
<comment type="caution">
    <text evidence="9">The sequence shown here is derived from an EMBL/GenBank/DDBJ whole genome shotgun (WGS) entry which is preliminary data.</text>
</comment>
<keyword evidence="3" id="KW-0479">Metal-binding</keyword>
<reference evidence="9 10" key="1">
    <citation type="journal article" date="2022" name="Plant J.">
        <title>Strategies of tolerance reflected in two North American maple genomes.</title>
        <authorList>
            <person name="McEvoy S.L."/>
            <person name="Sezen U.U."/>
            <person name="Trouern-Trend A."/>
            <person name="McMahon S.M."/>
            <person name="Schaberg P.G."/>
            <person name="Yang J."/>
            <person name="Wegrzyn J.L."/>
            <person name="Swenson N.G."/>
        </authorList>
    </citation>
    <scope>NUCLEOTIDE SEQUENCE [LARGE SCALE GENOMIC DNA]</scope>
    <source>
        <strain evidence="9">91603</strain>
    </source>
</reference>
<dbReference type="InterPro" id="IPR001906">
    <property type="entry name" value="Terpene_synth_N"/>
</dbReference>
<gene>
    <name evidence="9" type="ORF">LWI28_015574</name>
</gene>
<dbReference type="InterPro" id="IPR008930">
    <property type="entry name" value="Terpenoid_cyclase/PrenylTrfase"/>
</dbReference>
<evidence type="ECO:0000256" key="1">
    <source>
        <dbReference type="ARBA" id="ARBA00001936"/>
    </source>
</evidence>
<dbReference type="GO" id="GO:0000287">
    <property type="term" value="F:magnesium ion binding"/>
    <property type="evidence" value="ECO:0007669"/>
    <property type="project" value="InterPro"/>
</dbReference>
<accession>A0AAD5P3A3</accession>
<evidence type="ECO:0000256" key="6">
    <source>
        <dbReference type="ARBA" id="ARBA00023239"/>
    </source>
</evidence>